<reference evidence="3" key="1">
    <citation type="submission" date="2022-04" db="EMBL/GenBank/DDBJ databases">
        <title>Diverse halophilic archaea isolated from saline environments.</title>
        <authorList>
            <person name="Cui H.-L."/>
        </authorList>
    </citation>
    <scope>NUCLEOTIDE SEQUENCE</scope>
    <source>
        <strain evidence="3">XZYJT40</strain>
    </source>
</reference>
<sequence>MDDFGRRDWLRGVGLGLGVGITGTAAGKTLPGRKLPKPWTPDHGTWATPRFDPKNTAYSVNATPPTDSPTVAWTADVGTEVRSIAVTDGILFVGGEKAVVALDAESGTERWRHRGTAGTVAVRDGTVFAGGHDDEYSARALAAADGSVEWANERQYERCYHLLPAEDWLFVGAHSEVRALERDSGEVRWRFPTGLGDRGVALADGRAYVGQPGPAVALESRPLLGELTRDRPRVAWESPGPAFGLAPVRVGGHVVVADGEDGPYNGGHAGYLYAYDADSGAEQWRQKVEMNALAPAVHGDTLFAPGLTYDDVARPGVVRALDARTGAVLWSTRLPRWPSGAFGAGDLLLVGGGNRGTPGVTALDAETGGERWTVETDDDTDALAPVGDTVFAGSRAGTVYAIR</sequence>
<feature type="domain" description="Pyrrolo-quinoline quinone repeat" evidence="2">
    <location>
        <begin position="270"/>
        <end position="403"/>
    </location>
</feature>
<dbReference type="SMART" id="SM00564">
    <property type="entry name" value="PQQ"/>
    <property type="match status" value="5"/>
</dbReference>
<dbReference type="PANTHER" id="PTHR34512:SF30">
    <property type="entry name" value="OUTER MEMBRANE PROTEIN ASSEMBLY FACTOR BAMB"/>
    <property type="match status" value="1"/>
</dbReference>
<name>A0A8U0IJP5_9EURY</name>
<dbReference type="EMBL" id="CP096658">
    <property type="protein sequence ID" value="UPW00905.1"/>
    <property type="molecule type" value="Genomic_DNA"/>
</dbReference>
<keyword evidence="4" id="KW-1185">Reference proteome</keyword>
<gene>
    <name evidence="3" type="ORF">M0R88_02090</name>
</gene>
<evidence type="ECO:0000259" key="2">
    <source>
        <dbReference type="Pfam" id="PF13360"/>
    </source>
</evidence>
<dbReference type="InterPro" id="IPR011047">
    <property type="entry name" value="Quinoprotein_ADH-like_sf"/>
</dbReference>
<dbReference type="Gene3D" id="2.130.10.10">
    <property type="entry name" value="YVTN repeat-like/Quinoprotein amine dehydrogenase"/>
    <property type="match status" value="1"/>
</dbReference>
<dbReference type="KEGG" id="haxz:M0R88_02090"/>
<organism evidence="3 4">
    <name type="scientific">Halorussus gelatinilyticus</name>
    <dbReference type="NCBI Taxonomy" id="2937524"/>
    <lineage>
        <taxon>Archaea</taxon>
        <taxon>Methanobacteriati</taxon>
        <taxon>Methanobacteriota</taxon>
        <taxon>Stenosarchaea group</taxon>
        <taxon>Halobacteria</taxon>
        <taxon>Halobacteriales</taxon>
        <taxon>Haladaptataceae</taxon>
        <taxon>Halorussus</taxon>
    </lineage>
</organism>
<dbReference type="InterPro" id="IPR018391">
    <property type="entry name" value="PQQ_b-propeller_rpt"/>
</dbReference>
<dbReference type="InterPro" id="IPR002372">
    <property type="entry name" value="PQQ_rpt_dom"/>
</dbReference>
<feature type="domain" description="Pyrrolo-quinoline quinone repeat" evidence="2">
    <location>
        <begin position="70"/>
        <end position="157"/>
    </location>
</feature>
<dbReference type="GeneID" id="72188607"/>
<protein>
    <submittedName>
        <fullName evidence="3">PQQ-binding-like beta-propeller repeat protein</fullName>
    </submittedName>
</protein>
<dbReference type="InterPro" id="IPR015943">
    <property type="entry name" value="WD40/YVTN_repeat-like_dom_sf"/>
</dbReference>
<dbReference type="Pfam" id="PF13360">
    <property type="entry name" value="PQQ_2"/>
    <property type="match status" value="2"/>
</dbReference>
<dbReference type="AlphaFoldDB" id="A0A8U0IJP5"/>
<accession>A0A8U0IJP5</accession>
<evidence type="ECO:0000313" key="3">
    <source>
        <dbReference type="EMBL" id="UPW00905.1"/>
    </source>
</evidence>
<evidence type="ECO:0000256" key="1">
    <source>
        <dbReference type="SAM" id="MobiDB-lite"/>
    </source>
</evidence>
<dbReference type="RefSeq" id="WP_248655312.1">
    <property type="nucleotide sequence ID" value="NZ_CP096658.1"/>
</dbReference>
<dbReference type="Proteomes" id="UP000830434">
    <property type="component" value="Chromosome"/>
</dbReference>
<dbReference type="Gene3D" id="2.40.10.480">
    <property type="match status" value="2"/>
</dbReference>
<proteinExistence type="predicted"/>
<dbReference type="SUPFAM" id="SSF50998">
    <property type="entry name" value="Quinoprotein alcohol dehydrogenase-like"/>
    <property type="match status" value="2"/>
</dbReference>
<feature type="region of interest" description="Disordered" evidence="1">
    <location>
        <begin position="28"/>
        <end position="52"/>
    </location>
</feature>
<evidence type="ECO:0000313" key="4">
    <source>
        <dbReference type="Proteomes" id="UP000830434"/>
    </source>
</evidence>
<dbReference type="PANTHER" id="PTHR34512">
    <property type="entry name" value="CELL SURFACE PROTEIN"/>
    <property type="match status" value="1"/>
</dbReference>